<reference evidence="3" key="1">
    <citation type="submission" date="2016-05" db="EMBL/GenBank/DDBJ databases">
        <authorList>
            <person name="Lavstsen T."/>
            <person name="Jespersen J.S."/>
        </authorList>
    </citation>
    <scope>NUCLEOTIDE SEQUENCE</scope>
    <source>
        <tissue evidence="3">Brain</tissue>
    </source>
</reference>
<dbReference type="EMBL" id="HAEJ01007998">
    <property type="protein sequence ID" value="SBS48455.1"/>
    <property type="molecule type" value="Transcribed_RNA"/>
</dbReference>
<feature type="compositionally biased region" description="Polar residues" evidence="1">
    <location>
        <begin position="162"/>
        <end position="173"/>
    </location>
</feature>
<gene>
    <name evidence="3" type="primary">CU459095.1</name>
</gene>
<feature type="non-terminal residue" evidence="3">
    <location>
        <position position="202"/>
    </location>
</feature>
<dbReference type="GO" id="GO:0003676">
    <property type="term" value="F:nucleic acid binding"/>
    <property type="evidence" value="ECO:0007669"/>
    <property type="project" value="InterPro"/>
</dbReference>
<feature type="non-terminal residue" evidence="3">
    <location>
        <position position="1"/>
    </location>
</feature>
<organism evidence="3">
    <name type="scientific">Nothobranchius furzeri</name>
    <name type="common">Turquoise killifish</name>
    <dbReference type="NCBI Taxonomy" id="105023"/>
    <lineage>
        <taxon>Eukaryota</taxon>
        <taxon>Metazoa</taxon>
        <taxon>Chordata</taxon>
        <taxon>Craniata</taxon>
        <taxon>Vertebrata</taxon>
        <taxon>Euteleostomi</taxon>
        <taxon>Actinopterygii</taxon>
        <taxon>Neopterygii</taxon>
        <taxon>Teleostei</taxon>
        <taxon>Neoteleostei</taxon>
        <taxon>Acanthomorphata</taxon>
        <taxon>Ovalentaria</taxon>
        <taxon>Atherinomorphae</taxon>
        <taxon>Cyprinodontiformes</taxon>
        <taxon>Nothobranchiidae</taxon>
        <taxon>Nothobranchius</taxon>
    </lineage>
</organism>
<dbReference type="SUPFAM" id="SSF53098">
    <property type="entry name" value="Ribonuclease H-like"/>
    <property type="match status" value="1"/>
</dbReference>
<dbReference type="PANTHER" id="PTHR35046">
    <property type="entry name" value="ZINC KNUCKLE (CCHC-TYPE) FAMILY PROTEIN"/>
    <property type="match status" value="1"/>
</dbReference>
<accession>A0A1A8UK36</accession>
<dbReference type="PANTHER" id="PTHR35046:SF18">
    <property type="entry name" value="RNA-DIRECTED DNA POLYMERASE"/>
    <property type="match status" value="1"/>
</dbReference>
<feature type="domain" description="Integrase catalytic" evidence="2">
    <location>
        <begin position="69"/>
        <end position="151"/>
    </location>
</feature>
<dbReference type="InterPro" id="IPR012337">
    <property type="entry name" value="RNaseH-like_sf"/>
</dbReference>
<evidence type="ECO:0000259" key="2">
    <source>
        <dbReference type="PROSITE" id="PS50994"/>
    </source>
</evidence>
<evidence type="ECO:0000256" key="1">
    <source>
        <dbReference type="SAM" id="MobiDB-lite"/>
    </source>
</evidence>
<name>A0A1A8UK36_NOTFU</name>
<protein>
    <recommendedName>
        <fullName evidence="2">Integrase catalytic domain-containing protein</fullName>
    </recommendedName>
</protein>
<dbReference type="GO" id="GO:0015074">
    <property type="term" value="P:DNA integration"/>
    <property type="evidence" value="ECO:0007669"/>
    <property type="project" value="InterPro"/>
</dbReference>
<dbReference type="Pfam" id="PF00665">
    <property type="entry name" value="rve"/>
    <property type="match status" value="1"/>
</dbReference>
<dbReference type="Gene3D" id="3.30.420.10">
    <property type="entry name" value="Ribonuclease H-like superfamily/Ribonuclease H"/>
    <property type="match status" value="1"/>
</dbReference>
<proteinExistence type="predicted"/>
<dbReference type="AlphaFoldDB" id="A0A1A8UK36"/>
<reference evidence="3" key="2">
    <citation type="submission" date="2016-06" db="EMBL/GenBank/DDBJ databases">
        <title>The genome of a short-lived fish provides insights into sex chromosome evolution and the genetic control of aging.</title>
        <authorList>
            <person name="Reichwald K."/>
            <person name="Felder M."/>
            <person name="Petzold A."/>
            <person name="Koch P."/>
            <person name="Groth M."/>
            <person name="Platzer M."/>
        </authorList>
    </citation>
    <scope>NUCLEOTIDE SEQUENCE</scope>
    <source>
        <tissue evidence="3">Brain</tissue>
    </source>
</reference>
<evidence type="ECO:0000313" key="3">
    <source>
        <dbReference type="EMBL" id="SBS48455.1"/>
    </source>
</evidence>
<sequence length="202" mass="22681">PGTKNTKPDALSRIMEHQLWRTNSRRQNISTQHLLSARLVGSTFLTTYEQRHYQDYKRGQKQILVAGVGQGLPGVCQGLPRLRHSKGFSVILTVVDRFSKMVHLVPLKKLPTASDMADILAREVFRLHGLPQDIVSDRGPQFVSRFWKALCPVGDSDRRTNGETQPRNGNQATPLVPGRRHNLVPEPALGGTRYELSTHDCD</sequence>
<dbReference type="InterPro" id="IPR001584">
    <property type="entry name" value="Integrase_cat-core"/>
</dbReference>
<dbReference type="InterPro" id="IPR036397">
    <property type="entry name" value="RNaseH_sf"/>
</dbReference>
<feature type="region of interest" description="Disordered" evidence="1">
    <location>
        <begin position="157"/>
        <end position="202"/>
    </location>
</feature>
<dbReference type="PROSITE" id="PS50994">
    <property type="entry name" value="INTEGRASE"/>
    <property type="match status" value="1"/>
</dbReference>